<evidence type="ECO:0000256" key="1">
    <source>
        <dbReference type="SAM" id="SignalP"/>
    </source>
</evidence>
<feature type="chain" id="PRO_5025417469" description="Secreted protein" evidence="1">
    <location>
        <begin position="29"/>
        <end position="109"/>
    </location>
</feature>
<protein>
    <recommendedName>
        <fullName evidence="3">Secreted protein</fullName>
    </recommendedName>
</protein>
<feature type="signal peptide" evidence="1">
    <location>
        <begin position="1"/>
        <end position="28"/>
    </location>
</feature>
<proteinExistence type="predicted"/>
<evidence type="ECO:0000313" key="2">
    <source>
        <dbReference type="EMBL" id="MXU89683.1"/>
    </source>
</evidence>
<keyword evidence="1" id="KW-0732">Signal</keyword>
<dbReference type="AlphaFoldDB" id="A0A6B0UJ63"/>
<sequence length="109" mass="12689">MRTSRYFRLKAWGLQLSHLLLNLEALTGYSLVLCTQSNPIQGLDWICRLFHLHRAAHSTSNEQSPRSALVSRIYCLFFCPQVFAQGTRWRVRLIFPDWARLLTISLTIP</sequence>
<organism evidence="2">
    <name type="scientific">Ixodes ricinus</name>
    <name type="common">Common tick</name>
    <name type="synonym">Acarus ricinus</name>
    <dbReference type="NCBI Taxonomy" id="34613"/>
    <lineage>
        <taxon>Eukaryota</taxon>
        <taxon>Metazoa</taxon>
        <taxon>Ecdysozoa</taxon>
        <taxon>Arthropoda</taxon>
        <taxon>Chelicerata</taxon>
        <taxon>Arachnida</taxon>
        <taxon>Acari</taxon>
        <taxon>Parasitiformes</taxon>
        <taxon>Ixodida</taxon>
        <taxon>Ixodoidea</taxon>
        <taxon>Ixodidae</taxon>
        <taxon>Ixodinae</taxon>
        <taxon>Ixodes</taxon>
    </lineage>
</organism>
<accession>A0A6B0UJ63</accession>
<reference evidence="2" key="1">
    <citation type="submission" date="2019-12" db="EMBL/GenBank/DDBJ databases">
        <title>An insight into the sialome of adult female Ixodes ricinus ticks feeding for 6 days.</title>
        <authorList>
            <person name="Perner J."/>
            <person name="Ribeiro J.M.C."/>
        </authorList>
    </citation>
    <scope>NUCLEOTIDE SEQUENCE</scope>
    <source>
        <strain evidence="2">Semi-engorged</strain>
        <tissue evidence="2">Salivary glands</tissue>
    </source>
</reference>
<dbReference type="EMBL" id="GIFC01007600">
    <property type="protein sequence ID" value="MXU89683.1"/>
    <property type="molecule type" value="Transcribed_RNA"/>
</dbReference>
<evidence type="ECO:0008006" key="3">
    <source>
        <dbReference type="Google" id="ProtNLM"/>
    </source>
</evidence>
<name>A0A6B0UJ63_IXORI</name>